<organism evidence="5">
    <name type="scientific">Medioppia subpectinata</name>
    <dbReference type="NCBI Taxonomy" id="1979941"/>
    <lineage>
        <taxon>Eukaryota</taxon>
        <taxon>Metazoa</taxon>
        <taxon>Ecdysozoa</taxon>
        <taxon>Arthropoda</taxon>
        <taxon>Chelicerata</taxon>
        <taxon>Arachnida</taxon>
        <taxon>Acari</taxon>
        <taxon>Acariformes</taxon>
        <taxon>Sarcoptiformes</taxon>
        <taxon>Oribatida</taxon>
        <taxon>Brachypylina</taxon>
        <taxon>Oppioidea</taxon>
        <taxon>Oppiidae</taxon>
        <taxon>Medioppia</taxon>
    </lineage>
</organism>
<comment type="subcellular location">
    <subcellularLocation>
        <location evidence="1">Nucleus</location>
    </subcellularLocation>
</comment>
<reference evidence="5" key="1">
    <citation type="submission" date="2020-11" db="EMBL/GenBank/DDBJ databases">
        <authorList>
            <person name="Tran Van P."/>
        </authorList>
    </citation>
    <scope>NUCLEOTIDE SEQUENCE</scope>
</reference>
<proteinExistence type="inferred from homology"/>
<dbReference type="AlphaFoldDB" id="A0A7R9PU28"/>
<name>A0A7R9PU28_9ACAR</name>
<dbReference type="Proteomes" id="UP000759131">
    <property type="component" value="Unassembled WGS sequence"/>
</dbReference>
<evidence type="ECO:0000256" key="1">
    <source>
        <dbReference type="ARBA" id="ARBA00004123"/>
    </source>
</evidence>
<dbReference type="GO" id="GO:0006383">
    <property type="term" value="P:transcription by RNA polymerase III"/>
    <property type="evidence" value="ECO:0007669"/>
    <property type="project" value="InterPro"/>
</dbReference>
<evidence type="ECO:0008006" key="7">
    <source>
        <dbReference type="Google" id="ProtNLM"/>
    </source>
</evidence>
<dbReference type="OrthoDB" id="5377312at2759"/>
<dbReference type="Pfam" id="PF11705">
    <property type="entry name" value="RNA_pol_3_Rpc31"/>
    <property type="match status" value="1"/>
</dbReference>
<evidence type="ECO:0000256" key="2">
    <source>
        <dbReference type="ARBA" id="ARBA00008352"/>
    </source>
</evidence>
<evidence type="ECO:0000256" key="4">
    <source>
        <dbReference type="SAM" id="MobiDB-lite"/>
    </source>
</evidence>
<evidence type="ECO:0000256" key="3">
    <source>
        <dbReference type="ARBA" id="ARBA00023242"/>
    </source>
</evidence>
<feature type="compositionally biased region" description="Acidic residues" evidence="4">
    <location>
        <begin position="161"/>
        <end position="185"/>
    </location>
</feature>
<accession>A0A7R9PU28</accession>
<keyword evidence="6" id="KW-1185">Reference proteome</keyword>
<sequence length="212" mass="24183">MSRGGGRGGKRRDGNSLTFSLESIGLSRGESLPPPTLTPPLNYPSIDAKPLPLDPHNEIDNYLLTLKQELRQSLMTSKYYINASKEKPQIERYSDKYENIANDSSLNDNDIQIDWRIFPTELCPKKSKIKKKAEKKVNKDLDKTLDKLVEEEKDDKSDDQKSDEEVDNASDAEKVEEVEDIEEGTDYTFSYFDNGEDYLDESDDNLDEGPTY</sequence>
<evidence type="ECO:0000313" key="6">
    <source>
        <dbReference type="Proteomes" id="UP000759131"/>
    </source>
</evidence>
<keyword evidence="3" id="KW-0539">Nucleus</keyword>
<gene>
    <name evidence="5" type="ORF">OSB1V03_LOCUS411</name>
</gene>
<dbReference type="EMBL" id="CAJPIZ010000078">
    <property type="protein sequence ID" value="CAG2100344.1"/>
    <property type="molecule type" value="Genomic_DNA"/>
</dbReference>
<feature type="region of interest" description="Disordered" evidence="4">
    <location>
        <begin position="141"/>
        <end position="212"/>
    </location>
</feature>
<dbReference type="InterPro" id="IPR024661">
    <property type="entry name" value="RNA_pol_III_Rpc31"/>
</dbReference>
<dbReference type="GO" id="GO:0005666">
    <property type="term" value="C:RNA polymerase III complex"/>
    <property type="evidence" value="ECO:0007669"/>
    <property type="project" value="TreeGrafter"/>
</dbReference>
<protein>
    <recommendedName>
        <fullName evidence="7">DNA-directed RNA polymerase III subunit</fullName>
    </recommendedName>
</protein>
<feature type="compositionally biased region" description="Basic and acidic residues" evidence="4">
    <location>
        <begin position="141"/>
        <end position="160"/>
    </location>
</feature>
<feature type="compositionally biased region" description="Acidic residues" evidence="4">
    <location>
        <begin position="194"/>
        <end position="212"/>
    </location>
</feature>
<feature type="region of interest" description="Disordered" evidence="4">
    <location>
        <begin position="1"/>
        <end position="43"/>
    </location>
</feature>
<dbReference type="PANTHER" id="PTHR15367:SF2">
    <property type="entry name" value="DNA-DIRECTED RNA POLYMERASE III SUBUNIT"/>
    <property type="match status" value="1"/>
</dbReference>
<evidence type="ECO:0000313" key="5">
    <source>
        <dbReference type="EMBL" id="CAD7619914.1"/>
    </source>
</evidence>
<dbReference type="EMBL" id="OC854653">
    <property type="protein sequence ID" value="CAD7619914.1"/>
    <property type="molecule type" value="Genomic_DNA"/>
</dbReference>
<dbReference type="PANTHER" id="PTHR15367">
    <property type="entry name" value="DNA-DIRECTED RNA POLYMERASE III"/>
    <property type="match status" value="1"/>
</dbReference>
<feature type="compositionally biased region" description="Pro residues" evidence="4">
    <location>
        <begin position="32"/>
        <end position="42"/>
    </location>
</feature>
<comment type="similarity">
    <text evidence="2">Belongs to the eukaryotic RPC7 RNA polymerase subunit family.</text>
</comment>